<dbReference type="AlphaFoldDB" id="A0A369Z3P7"/>
<proteinExistence type="inferred from homology"/>
<dbReference type="EMBL" id="QEPW01000003">
    <property type="protein sequence ID" value="RDE95577.1"/>
    <property type="molecule type" value="Genomic_DNA"/>
</dbReference>
<dbReference type="PANTHER" id="PTHR11487:SF0">
    <property type="entry name" value="S-ACYL FATTY ACID SYNTHASE THIOESTERASE, MEDIUM CHAIN"/>
    <property type="match status" value="1"/>
</dbReference>
<evidence type="ECO:0000313" key="3">
    <source>
        <dbReference type="EMBL" id="RDE95577.1"/>
    </source>
</evidence>
<dbReference type="Pfam" id="PF00975">
    <property type="entry name" value="Thioesterase"/>
    <property type="match status" value="1"/>
</dbReference>
<dbReference type="SUPFAM" id="SSF53474">
    <property type="entry name" value="alpha/beta-Hydrolases"/>
    <property type="match status" value="1"/>
</dbReference>
<comment type="similarity">
    <text evidence="1">Belongs to the thioesterase family.</text>
</comment>
<dbReference type="GO" id="GO:0008610">
    <property type="term" value="P:lipid biosynthetic process"/>
    <property type="evidence" value="ECO:0007669"/>
    <property type="project" value="TreeGrafter"/>
</dbReference>
<dbReference type="InterPro" id="IPR029058">
    <property type="entry name" value="AB_hydrolase_fold"/>
</dbReference>
<evidence type="ECO:0000259" key="2">
    <source>
        <dbReference type="Pfam" id="PF00975"/>
    </source>
</evidence>
<name>A0A369Z3P7_HAEPA</name>
<organism evidence="3 4">
    <name type="scientific">Haemophilus parainfluenzae</name>
    <dbReference type="NCBI Taxonomy" id="729"/>
    <lineage>
        <taxon>Bacteria</taxon>
        <taxon>Pseudomonadati</taxon>
        <taxon>Pseudomonadota</taxon>
        <taxon>Gammaproteobacteria</taxon>
        <taxon>Pasteurellales</taxon>
        <taxon>Pasteurellaceae</taxon>
        <taxon>Haemophilus</taxon>
    </lineage>
</organism>
<accession>A0A369Z3P7</accession>
<evidence type="ECO:0000313" key="4">
    <source>
        <dbReference type="Proteomes" id="UP000253910"/>
    </source>
</evidence>
<dbReference type="Proteomes" id="UP000253910">
    <property type="component" value="Unassembled WGS sequence"/>
</dbReference>
<reference evidence="3 4" key="1">
    <citation type="submission" date="2018-05" db="EMBL/GenBank/DDBJ databases">
        <title>Draft Genome Sequences for a Diverse set of 7 Haemophilus Species.</title>
        <authorList>
            <person name="Nichols M."/>
            <person name="Topaz N."/>
            <person name="Wang X."/>
            <person name="Wang X."/>
            <person name="Boxrud D."/>
        </authorList>
    </citation>
    <scope>NUCLEOTIDE SEQUENCE [LARGE SCALE GENOMIC DNA]</scope>
    <source>
        <strain evidence="3 4">C2008001710</strain>
    </source>
</reference>
<dbReference type="InterPro" id="IPR012223">
    <property type="entry name" value="TEII"/>
</dbReference>
<dbReference type="InterPro" id="IPR001031">
    <property type="entry name" value="Thioesterase"/>
</dbReference>
<feature type="domain" description="Thioesterase" evidence="2">
    <location>
        <begin position="20"/>
        <end position="240"/>
    </location>
</feature>
<evidence type="ECO:0000256" key="1">
    <source>
        <dbReference type="ARBA" id="ARBA00007169"/>
    </source>
</evidence>
<dbReference type="PANTHER" id="PTHR11487">
    <property type="entry name" value="THIOESTERASE"/>
    <property type="match status" value="1"/>
</dbReference>
<gene>
    <name evidence="3" type="ORF">DPV87_02075</name>
</gene>
<dbReference type="Gene3D" id="3.40.50.1820">
    <property type="entry name" value="alpha/beta hydrolase"/>
    <property type="match status" value="1"/>
</dbReference>
<sequence>MPTISIPTNYLVSMNKKYSLFCLPSAGSSASMYSLWSKYATDWLSVYPIEYPGHGTRCNEALIDNVDSLVGDVLEQILSITEENIILFGHSFGAALIWHLIKSLKQLKLERNIELVVLSGRPETSTLRNAVVHPSQWSQETILDKAKNYGGIPQLIIDDTEILTFFLKILQNDLCVNEDLINNDKLILERPLWVIIGNDDQVTTPHSVEMWKFWTTQWKGITSFPGGHFFLRDEDTIRKIIYGIQEIIFNCKKCKEY</sequence>
<comment type="caution">
    <text evidence="3">The sequence shown here is derived from an EMBL/GenBank/DDBJ whole genome shotgun (WGS) entry which is preliminary data.</text>
</comment>
<protein>
    <submittedName>
        <fullName evidence="3">Thioesterase</fullName>
    </submittedName>
</protein>